<evidence type="ECO:0000256" key="1">
    <source>
        <dbReference type="SAM" id="MobiDB-lite"/>
    </source>
</evidence>
<evidence type="ECO:0000313" key="4">
    <source>
        <dbReference type="Proteomes" id="UP000515663"/>
    </source>
</evidence>
<dbReference type="EMBL" id="CP059491">
    <property type="protein sequence ID" value="QMT02729.1"/>
    <property type="molecule type" value="Genomic_DNA"/>
</dbReference>
<feature type="region of interest" description="Disordered" evidence="1">
    <location>
        <begin position="218"/>
        <end position="241"/>
    </location>
</feature>
<keyword evidence="2" id="KW-0472">Membrane</keyword>
<keyword evidence="4" id="KW-1185">Reference proteome</keyword>
<dbReference type="KEGG" id="gji:H1R19_06220"/>
<feature type="compositionally biased region" description="Low complexity" evidence="1">
    <location>
        <begin position="11"/>
        <end position="44"/>
    </location>
</feature>
<proteinExistence type="predicted"/>
<evidence type="ECO:0000256" key="2">
    <source>
        <dbReference type="SAM" id="Phobius"/>
    </source>
</evidence>
<feature type="transmembrane region" description="Helical" evidence="2">
    <location>
        <begin position="59"/>
        <end position="80"/>
    </location>
</feature>
<sequence>MSTTTTGPNPDLDAGSDSDTTTGDVGLDTSDTTPGPTTDSPPVSRIRGLSSYQISAKTVLIASTFLALIAVIGVLAAMVIDKSSHLDDVDARTANAARAERVALDYATAAANMDYQNPEQWRESLTSGTTPELAARLRKASTSMEQLIKPLQWTSTSSPITAKVESESNGIYDVTAFVNVLTKNAQAPDGIESTATYRLTIDSNHDWVITEITGIGGDLTGSQGTTDLPADPAPAPAVPGN</sequence>
<gene>
    <name evidence="3" type="ORF">H1R19_06220</name>
</gene>
<feature type="compositionally biased region" description="Pro residues" evidence="1">
    <location>
        <begin position="231"/>
        <end position="241"/>
    </location>
</feature>
<name>A0A7D7QZ79_9ACTN</name>
<evidence type="ECO:0000313" key="3">
    <source>
        <dbReference type="EMBL" id="QMT02729.1"/>
    </source>
</evidence>
<dbReference type="Proteomes" id="UP000515663">
    <property type="component" value="Chromosome"/>
</dbReference>
<keyword evidence="2" id="KW-1133">Transmembrane helix</keyword>
<keyword evidence="2" id="KW-0812">Transmembrane</keyword>
<dbReference type="AlphaFoldDB" id="A0A7D7QZ79"/>
<feature type="region of interest" description="Disordered" evidence="1">
    <location>
        <begin position="1"/>
        <end position="45"/>
    </location>
</feature>
<reference evidence="4" key="1">
    <citation type="submission" date="2020-07" db="EMBL/GenBank/DDBJ databases">
        <title>novel species isolated from the respiratory tract of Marmot.</title>
        <authorList>
            <person name="Zhang G."/>
        </authorList>
    </citation>
    <scope>NUCLEOTIDE SEQUENCE [LARGE SCALE GENOMIC DNA]</scope>
    <source>
        <strain evidence="4">686</strain>
    </source>
</reference>
<organism evidence="3 4">
    <name type="scientific">Gordonia jinghuaiqii</name>
    <dbReference type="NCBI Taxonomy" id="2758710"/>
    <lineage>
        <taxon>Bacteria</taxon>
        <taxon>Bacillati</taxon>
        <taxon>Actinomycetota</taxon>
        <taxon>Actinomycetes</taxon>
        <taxon>Mycobacteriales</taxon>
        <taxon>Gordoniaceae</taxon>
        <taxon>Gordonia</taxon>
    </lineage>
</organism>
<dbReference type="RefSeq" id="WP_219850926.1">
    <property type="nucleotide sequence ID" value="NZ_CP059491.1"/>
</dbReference>
<evidence type="ECO:0008006" key="5">
    <source>
        <dbReference type="Google" id="ProtNLM"/>
    </source>
</evidence>
<accession>A0A7D7QZ79</accession>
<protein>
    <recommendedName>
        <fullName evidence="5">Mce-associated membrane protein</fullName>
    </recommendedName>
</protein>